<evidence type="ECO:0000256" key="18">
    <source>
        <dbReference type="ARBA" id="ARBA00041418"/>
    </source>
</evidence>
<evidence type="ECO:0000256" key="17">
    <source>
        <dbReference type="ARBA" id="ARBA00041185"/>
    </source>
</evidence>
<dbReference type="Pfam" id="PF01098">
    <property type="entry name" value="FTSW_RODA_SPOVE"/>
    <property type="match status" value="1"/>
</dbReference>
<evidence type="ECO:0000256" key="1">
    <source>
        <dbReference type="ARBA" id="ARBA00004651"/>
    </source>
</evidence>
<comment type="subcellular location">
    <subcellularLocation>
        <location evidence="1">Cell membrane</location>
        <topology evidence="1">Multi-pass membrane protein</topology>
    </subcellularLocation>
</comment>
<keyword evidence="11 21" id="KW-0472">Membrane</keyword>
<evidence type="ECO:0000256" key="19">
    <source>
        <dbReference type="ARBA" id="ARBA00044770"/>
    </source>
</evidence>
<sequence>MAVASRLDTSPVATWWWTIDRWFLAAFLSLMGLGIVLSFAASPAVALRIGLDPFHFATRQIVFTVLALGAMLAVSFLDARQIRRMAILMLVVMLVLMVAVLYIGIEVKGARRWVSLAGMSIQPSEFLKPAFVVICAWLFSEQKRQPDIPGNVLAMILLGLVLALLVAQPDLGQTMLVTGTWGVMFFMAGLSWLWIVVLGAAGVGGIFAAYSVFPHVALRIDKFLTGEGDTFQVDMGKEALINGGWFGLGPGEGTIKRVIPDSHADFVFAVAGEEYGLIMCFFIMAIFAFIVLRGLNTALKEHDDFTRYAIGGLVTVFGLQSMINMCVNLQLMPAKGMTLPFISYGGSSQIAIAISMGMVLALTRRKPERRKQVGFTDFVRRTLPAE</sequence>
<keyword evidence="3" id="KW-1003">Cell membrane</keyword>
<feature type="transmembrane region" description="Helical" evidence="21">
    <location>
        <begin position="148"/>
        <end position="167"/>
    </location>
</feature>
<keyword evidence="9" id="KW-0573">Peptidoglycan synthesis</keyword>
<proteinExistence type="inferred from homology"/>
<evidence type="ECO:0000256" key="3">
    <source>
        <dbReference type="ARBA" id="ARBA00022475"/>
    </source>
</evidence>
<dbReference type="NCBIfam" id="TIGR02614">
    <property type="entry name" value="ftsW"/>
    <property type="match status" value="1"/>
</dbReference>
<evidence type="ECO:0000256" key="11">
    <source>
        <dbReference type="ARBA" id="ARBA00023136"/>
    </source>
</evidence>
<feature type="transmembrane region" description="Helical" evidence="21">
    <location>
        <begin position="342"/>
        <end position="362"/>
    </location>
</feature>
<evidence type="ECO:0000313" key="23">
    <source>
        <dbReference type="Proteomes" id="UP000306441"/>
    </source>
</evidence>
<feature type="transmembrane region" description="Helical" evidence="21">
    <location>
        <begin position="308"/>
        <end position="330"/>
    </location>
</feature>
<dbReference type="PANTHER" id="PTHR30474">
    <property type="entry name" value="CELL CYCLE PROTEIN"/>
    <property type="match status" value="1"/>
</dbReference>
<evidence type="ECO:0000256" key="21">
    <source>
        <dbReference type="SAM" id="Phobius"/>
    </source>
</evidence>
<keyword evidence="10 21" id="KW-1133">Transmembrane helix</keyword>
<reference evidence="22 23" key="1">
    <citation type="submission" date="2019-04" db="EMBL/GenBank/DDBJ databases">
        <title>Mesorhizobium composti sp. nov., isolated from compost.</title>
        <authorList>
            <person name="Lin S.-Y."/>
            <person name="Hameed A."/>
            <person name="Hsieh Y.-T."/>
            <person name="Young C.-C."/>
        </authorList>
    </citation>
    <scope>NUCLEOTIDE SEQUENCE [LARGE SCALE GENOMIC DNA]</scope>
    <source>
        <strain evidence="22 23">CC-YTH430</strain>
    </source>
</reference>
<evidence type="ECO:0000256" key="16">
    <source>
        <dbReference type="ARBA" id="ARBA00038053"/>
    </source>
</evidence>
<dbReference type="Proteomes" id="UP000306441">
    <property type="component" value="Unassembled WGS sequence"/>
</dbReference>
<dbReference type="EMBL" id="SSNY01000001">
    <property type="protein sequence ID" value="THF59572.1"/>
    <property type="molecule type" value="Genomic_DNA"/>
</dbReference>
<feature type="transmembrane region" description="Helical" evidence="21">
    <location>
        <begin position="275"/>
        <end position="296"/>
    </location>
</feature>
<accession>A0ABY2QCJ5</accession>
<evidence type="ECO:0000256" key="13">
    <source>
        <dbReference type="ARBA" id="ARBA00023316"/>
    </source>
</evidence>
<organism evidence="22 23">
    <name type="scientific">Ollibium composti</name>
    <dbReference type="NCBI Taxonomy" id="2675109"/>
    <lineage>
        <taxon>Bacteria</taxon>
        <taxon>Pseudomonadati</taxon>
        <taxon>Pseudomonadota</taxon>
        <taxon>Alphaproteobacteria</taxon>
        <taxon>Hyphomicrobiales</taxon>
        <taxon>Phyllobacteriaceae</taxon>
        <taxon>Ollibium</taxon>
    </lineage>
</organism>
<keyword evidence="5" id="KW-0328">Glycosyltransferase</keyword>
<keyword evidence="8" id="KW-0133">Cell shape</keyword>
<evidence type="ECO:0000256" key="9">
    <source>
        <dbReference type="ARBA" id="ARBA00022984"/>
    </source>
</evidence>
<evidence type="ECO:0000256" key="5">
    <source>
        <dbReference type="ARBA" id="ARBA00022676"/>
    </source>
</evidence>
<feature type="transmembrane region" description="Helical" evidence="21">
    <location>
        <begin position="85"/>
        <end position="105"/>
    </location>
</feature>
<keyword evidence="12" id="KW-0131">Cell cycle</keyword>
<evidence type="ECO:0000256" key="12">
    <source>
        <dbReference type="ARBA" id="ARBA00023306"/>
    </source>
</evidence>
<comment type="pathway">
    <text evidence="2">Cell wall biogenesis; peptidoglycan biosynthesis.</text>
</comment>
<protein>
    <recommendedName>
        <fullName evidence="17">Probable peptidoglycan glycosyltransferase FtsW</fullName>
        <ecNumber evidence="19">2.4.99.28</ecNumber>
    </recommendedName>
    <alternativeName>
        <fullName evidence="18">Cell division protein FtsW</fullName>
    </alternativeName>
    <alternativeName>
        <fullName evidence="15">Cell wall polymerase</fullName>
    </alternativeName>
    <alternativeName>
        <fullName evidence="14">Peptidoglycan polymerase</fullName>
    </alternativeName>
</protein>
<gene>
    <name evidence="22" type="primary">ftsW</name>
    <name evidence="22" type="ORF">E6C48_00470</name>
</gene>
<dbReference type="PANTHER" id="PTHR30474:SF2">
    <property type="entry name" value="PEPTIDOGLYCAN GLYCOSYLTRANSFERASE FTSW-RELATED"/>
    <property type="match status" value="1"/>
</dbReference>
<evidence type="ECO:0000256" key="2">
    <source>
        <dbReference type="ARBA" id="ARBA00004752"/>
    </source>
</evidence>
<comment type="similarity">
    <text evidence="16">Belongs to the SEDS family. FtsW subfamily.</text>
</comment>
<evidence type="ECO:0000256" key="10">
    <source>
        <dbReference type="ARBA" id="ARBA00022989"/>
    </source>
</evidence>
<evidence type="ECO:0000313" key="22">
    <source>
        <dbReference type="EMBL" id="THF59572.1"/>
    </source>
</evidence>
<keyword evidence="13" id="KW-0961">Cell wall biogenesis/degradation</keyword>
<feature type="transmembrane region" description="Helical" evidence="21">
    <location>
        <begin position="22"/>
        <end position="49"/>
    </location>
</feature>
<name>A0ABY2QCJ5_9HYPH</name>
<comment type="catalytic activity">
    <reaction evidence="20">
        <text>[GlcNAc-(1-&gt;4)-Mur2Ac(oyl-L-Ala-gamma-D-Glu-L-Lys-D-Ala-D-Ala)](n)-di-trans,octa-cis-undecaprenyl diphosphate + beta-D-GlcNAc-(1-&gt;4)-Mur2Ac(oyl-L-Ala-gamma-D-Glu-L-Lys-D-Ala-D-Ala)-di-trans,octa-cis-undecaprenyl diphosphate = [GlcNAc-(1-&gt;4)-Mur2Ac(oyl-L-Ala-gamma-D-Glu-L-Lys-D-Ala-D-Ala)](n+1)-di-trans,octa-cis-undecaprenyl diphosphate + di-trans,octa-cis-undecaprenyl diphosphate + H(+)</text>
        <dbReference type="Rhea" id="RHEA:23708"/>
        <dbReference type="Rhea" id="RHEA-COMP:9602"/>
        <dbReference type="Rhea" id="RHEA-COMP:9603"/>
        <dbReference type="ChEBI" id="CHEBI:15378"/>
        <dbReference type="ChEBI" id="CHEBI:58405"/>
        <dbReference type="ChEBI" id="CHEBI:60033"/>
        <dbReference type="ChEBI" id="CHEBI:78435"/>
        <dbReference type="EC" id="2.4.99.28"/>
    </reaction>
</comment>
<comment type="caution">
    <text evidence="22">The sequence shown here is derived from an EMBL/GenBank/DDBJ whole genome shotgun (WGS) entry which is preliminary data.</text>
</comment>
<keyword evidence="7 21" id="KW-0812">Transmembrane</keyword>
<evidence type="ECO:0000256" key="14">
    <source>
        <dbReference type="ARBA" id="ARBA00032370"/>
    </source>
</evidence>
<evidence type="ECO:0000256" key="15">
    <source>
        <dbReference type="ARBA" id="ARBA00033270"/>
    </source>
</evidence>
<dbReference type="InterPro" id="IPR013437">
    <property type="entry name" value="FtsW"/>
</dbReference>
<feature type="transmembrane region" description="Helical" evidence="21">
    <location>
        <begin position="61"/>
        <end position="79"/>
    </location>
</feature>
<evidence type="ECO:0000256" key="20">
    <source>
        <dbReference type="ARBA" id="ARBA00049902"/>
    </source>
</evidence>
<dbReference type="InterPro" id="IPR001182">
    <property type="entry name" value="FtsW/RodA"/>
</dbReference>
<evidence type="ECO:0000256" key="4">
    <source>
        <dbReference type="ARBA" id="ARBA00022618"/>
    </source>
</evidence>
<keyword evidence="4" id="KW-0132">Cell division</keyword>
<dbReference type="RefSeq" id="WP_136352877.1">
    <property type="nucleotide sequence ID" value="NZ_SSNY01000001.1"/>
</dbReference>
<evidence type="ECO:0000256" key="8">
    <source>
        <dbReference type="ARBA" id="ARBA00022960"/>
    </source>
</evidence>
<evidence type="ECO:0000256" key="7">
    <source>
        <dbReference type="ARBA" id="ARBA00022692"/>
    </source>
</evidence>
<dbReference type="EC" id="2.4.99.28" evidence="19"/>
<evidence type="ECO:0000256" key="6">
    <source>
        <dbReference type="ARBA" id="ARBA00022679"/>
    </source>
</evidence>
<keyword evidence="23" id="KW-1185">Reference proteome</keyword>
<keyword evidence="6" id="KW-0808">Transferase</keyword>
<feature type="transmembrane region" description="Helical" evidence="21">
    <location>
        <begin position="179"/>
        <end position="210"/>
    </location>
</feature>